<dbReference type="PANTHER" id="PTHR34107">
    <property type="entry name" value="SLL0198 PROTEIN-RELATED"/>
    <property type="match status" value="1"/>
</dbReference>
<feature type="non-terminal residue" evidence="2">
    <location>
        <position position="1"/>
    </location>
</feature>
<proteinExistence type="predicted"/>
<dbReference type="InterPro" id="IPR008538">
    <property type="entry name" value="Uma2"/>
</dbReference>
<keyword evidence="3" id="KW-1185">Reference proteome</keyword>
<evidence type="ECO:0000259" key="1">
    <source>
        <dbReference type="Pfam" id="PF05685"/>
    </source>
</evidence>
<dbReference type="EMBL" id="JABBJJ010000636">
    <property type="protein sequence ID" value="NMO23498.1"/>
    <property type="molecule type" value="Genomic_DNA"/>
</dbReference>
<evidence type="ECO:0000313" key="3">
    <source>
        <dbReference type="Proteomes" id="UP000518300"/>
    </source>
</evidence>
<comment type="caution">
    <text evidence="2">The sequence shown here is derived from an EMBL/GenBank/DDBJ whole genome shotgun (WGS) entry which is preliminary data.</text>
</comment>
<dbReference type="SUPFAM" id="SSF52980">
    <property type="entry name" value="Restriction endonuclease-like"/>
    <property type="match status" value="1"/>
</dbReference>
<organism evidence="2 3">
    <name type="scientific">Pyxidicoccus fallax</name>
    <dbReference type="NCBI Taxonomy" id="394095"/>
    <lineage>
        <taxon>Bacteria</taxon>
        <taxon>Pseudomonadati</taxon>
        <taxon>Myxococcota</taxon>
        <taxon>Myxococcia</taxon>
        <taxon>Myxococcales</taxon>
        <taxon>Cystobacterineae</taxon>
        <taxon>Myxococcaceae</taxon>
        <taxon>Pyxidicoccus</taxon>
    </lineage>
</organism>
<keyword evidence="2" id="KW-0378">Hydrolase</keyword>
<sequence>GGWWFFDEPELHFGRDVVVPDIAGWRRERVPEPPNAPWLTIAPDWLCEVLSPSTRYVDLDRKMPLYHREGVAHAWIIDPVRRSLEIYRREAQKWSRAEVYGGDDIVRAEPFDSLPLDLALLWMPDLRRGQAGPPAP</sequence>
<name>A0A848LZ61_9BACT</name>
<reference evidence="2 3" key="1">
    <citation type="submission" date="2020-04" db="EMBL/GenBank/DDBJ databases">
        <title>Draft genome of Pyxidicoccus fallax type strain.</title>
        <authorList>
            <person name="Whitworth D.E."/>
        </authorList>
    </citation>
    <scope>NUCLEOTIDE SEQUENCE [LARGE SCALE GENOMIC DNA]</scope>
    <source>
        <strain evidence="2 3">DSM 14698</strain>
    </source>
</reference>
<dbReference type="InterPro" id="IPR011335">
    <property type="entry name" value="Restrct_endonuc-II-like"/>
</dbReference>
<dbReference type="Proteomes" id="UP000518300">
    <property type="component" value="Unassembled WGS sequence"/>
</dbReference>
<accession>A0A848LZ61</accession>
<dbReference type="GO" id="GO:0004519">
    <property type="term" value="F:endonuclease activity"/>
    <property type="evidence" value="ECO:0007669"/>
    <property type="project" value="UniProtKB-KW"/>
</dbReference>
<dbReference type="RefSeq" id="WP_169352563.1">
    <property type="nucleotide sequence ID" value="NZ_JABBJJ010000636.1"/>
</dbReference>
<keyword evidence="2" id="KW-0255">Endonuclease</keyword>
<evidence type="ECO:0000313" key="2">
    <source>
        <dbReference type="EMBL" id="NMO23498.1"/>
    </source>
</evidence>
<dbReference type="AlphaFoldDB" id="A0A848LZ61"/>
<gene>
    <name evidence="2" type="ORF">HG543_52890</name>
</gene>
<dbReference type="PANTHER" id="PTHR34107:SF4">
    <property type="entry name" value="SLL1222 PROTEIN"/>
    <property type="match status" value="1"/>
</dbReference>
<dbReference type="InterPro" id="IPR012296">
    <property type="entry name" value="Nuclease_put_TT1808"/>
</dbReference>
<dbReference type="CDD" id="cd06260">
    <property type="entry name" value="DUF820-like"/>
    <property type="match status" value="1"/>
</dbReference>
<feature type="domain" description="Putative restriction endonuclease" evidence="1">
    <location>
        <begin position="4"/>
        <end position="111"/>
    </location>
</feature>
<dbReference type="Gene3D" id="3.90.1570.10">
    <property type="entry name" value="tt1808, chain A"/>
    <property type="match status" value="1"/>
</dbReference>
<dbReference type="Pfam" id="PF05685">
    <property type="entry name" value="Uma2"/>
    <property type="match status" value="1"/>
</dbReference>
<protein>
    <submittedName>
        <fullName evidence="2">Uma2 family endonuclease</fullName>
    </submittedName>
</protein>
<keyword evidence="2" id="KW-0540">Nuclease</keyword>